<accession>A0A224XYI4</accession>
<dbReference type="AlphaFoldDB" id="A0A224XYI4"/>
<organism evidence="2">
    <name type="scientific">Panstrongylus lignarius</name>
    <dbReference type="NCBI Taxonomy" id="156445"/>
    <lineage>
        <taxon>Eukaryota</taxon>
        <taxon>Metazoa</taxon>
        <taxon>Ecdysozoa</taxon>
        <taxon>Arthropoda</taxon>
        <taxon>Hexapoda</taxon>
        <taxon>Insecta</taxon>
        <taxon>Pterygota</taxon>
        <taxon>Neoptera</taxon>
        <taxon>Paraneoptera</taxon>
        <taxon>Hemiptera</taxon>
        <taxon>Heteroptera</taxon>
        <taxon>Panheteroptera</taxon>
        <taxon>Cimicomorpha</taxon>
        <taxon>Reduviidae</taxon>
        <taxon>Triatominae</taxon>
        <taxon>Panstrongylus</taxon>
    </lineage>
</organism>
<evidence type="ECO:0000313" key="2">
    <source>
        <dbReference type="EMBL" id="JAW15078.1"/>
    </source>
</evidence>
<reference evidence="2" key="1">
    <citation type="journal article" date="2018" name="PLoS Negl. Trop. Dis.">
        <title>An insight into the salivary gland and fat body transcriptome of Panstrongylus lignarius (Hemiptera: Heteroptera), the main vector of Chagas disease in Peru.</title>
        <authorList>
            <person name="Nevoa J.C."/>
            <person name="Mendes M.T."/>
            <person name="da Silva M.V."/>
            <person name="Soares S.C."/>
            <person name="Oliveira C.J.F."/>
            <person name="Ribeiro J.M.C."/>
        </authorList>
    </citation>
    <scope>NUCLEOTIDE SEQUENCE</scope>
</reference>
<protein>
    <submittedName>
        <fullName evidence="2">Putative secreted protein</fullName>
    </submittedName>
</protein>
<dbReference type="EMBL" id="GFTR01001348">
    <property type="protein sequence ID" value="JAW15078.1"/>
    <property type="molecule type" value="Transcribed_RNA"/>
</dbReference>
<evidence type="ECO:0000256" key="1">
    <source>
        <dbReference type="SAM" id="SignalP"/>
    </source>
</evidence>
<keyword evidence="1" id="KW-0732">Signal</keyword>
<name>A0A224XYI4_9HEMI</name>
<feature type="signal peptide" evidence="1">
    <location>
        <begin position="1"/>
        <end position="16"/>
    </location>
</feature>
<sequence length="93" mass="10290">MYFCFLSFCVTPGVCTLPPCLPCSIRGSFHAQDVLSHQPSGRLSALDHPIETVLNYLRQLPCQSKAVDLLAVLPIRALLNLKIIPPYSLLLLQ</sequence>
<proteinExistence type="predicted"/>
<feature type="chain" id="PRO_5012081591" evidence="1">
    <location>
        <begin position="17"/>
        <end position="93"/>
    </location>
</feature>